<keyword evidence="4" id="KW-1185">Reference proteome</keyword>
<feature type="domain" description="HTH arsR-type" evidence="2">
    <location>
        <begin position="1"/>
        <end position="94"/>
    </location>
</feature>
<dbReference type="AlphaFoldDB" id="A0A919NNN1"/>
<dbReference type="GO" id="GO:0010288">
    <property type="term" value="P:response to lead ion"/>
    <property type="evidence" value="ECO:0007669"/>
    <property type="project" value="TreeGrafter"/>
</dbReference>
<evidence type="ECO:0000313" key="3">
    <source>
        <dbReference type="EMBL" id="GIF22209.1"/>
    </source>
</evidence>
<dbReference type="InterPro" id="IPR036390">
    <property type="entry name" value="WH_DNA-bd_sf"/>
</dbReference>
<gene>
    <name evidence="3" type="ORF">Ate02nite_49390</name>
</gene>
<dbReference type="SUPFAM" id="SSF46785">
    <property type="entry name" value="Winged helix' DNA-binding domain"/>
    <property type="match status" value="1"/>
</dbReference>
<dbReference type="PANTHER" id="PTHR39168">
    <property type="entry name" value="TRANSCRIPTIONAL REGULATOR-RELATED"/>
    <property type="match status" value="1"/>
</dbReference>
<dbReference type="CDD" id="cd00090">
    <property type="entry name" value="HTH_ARSR"/>
    <property type="match status" value="1"/>
</dbReference>
<protein>
    <recommendedName>
        <fullName evidence="2">HTH arsR-type domain-containing protein</fullName>
    </recommendedName>
</protein>
<feature type="compositionally biased region" description="Polar residues" evidence="1">
    <location>
        <begin position="136"/>
        <end position="146"/>
    </location>
</feature>
<evidence type="ECO:0000313" key="4">
    <source>
        <dbReference type="Proteomes" id="UP000623608"/>
    </source>
</evidence>
<dbReference type="GO" id="GO:0003677">
    <property type="term" value="F:DNA binding"/>
    <property type="evidence" value="ECO:0007669"/>
    <property type="project" value="TreeGrafter"/>
</dbReference>
<sequence length="356" mass="36185">MDDATGLAAWAGLLADRTRASFCLALLDGRAWTVGELARHAGVAVSTASEHANRLVTGGLLTQRRQGRHRYLQLTDPSVAALIEAMAATQASASWTSGSQTNPAQPSAGRPSGGEPSTGWPSASRMSTGEPDMGQASATMPTTSRTGVGMGQAGENRAGQTSTGPAGASRTGASPTGESGAGETGTGPMSASRTNANQTGTGAPGATLAGVHKRRNLAFARTCYDHLAGYLGVAIADAMGGNGFVSRTRGIALTSRGVAWLESIGVVLDVPGRRPVLRECLDWTERRSHLAGTAGAALCRHAFDAGWIVRIGSGRAVRVTPVGAAALEDQLGLVIGSAGRDGPGAARAVPDGVRRR</sequence>
<dbReference type="PANTHER" id="PTHR39168:SF1">
    <property type="entry name" value="TRANSCRIPTIONAL REGULATORY PROTEIN"/>
    <property type="match status" value="1"/>
</dbReference>
<dbReference type="InterPro" id="IPR001845">
    <property type="entry name" value="HTH_ArsR_DNA-bd_dom"/>
</dbReference>
<name>A0A919NNN1_9ACTN</name>
<dbReference type="Pfam" id="PF12840">
    <property type="entry name" value="HTH_20"/>
    <property type="match status" value="1"/>
</dbReference>
<accession>A0A919NNN1</accession>
<feature type="compositionally biased region" description="Polar residues" evidence="1">
    <location>
        <begin position="93"/>
        <end position="105"/>
    </location>
</feature>
<dbReference type="InterPro" id="IPR011991">
    <property type="entry name" value="ArsR-like_HTH"/>
</dbReference>
<dbReference type="GO" id="GO:0032791">
    <property type="term" value="F:lead ion binding"/>
    <property type="evidence" value="ECO:0007669"/>
    <property type="project" value="TreeGrafter"/>
</dbReference>
<dbReference type="GO" id="GO:0097063">
    <property type="term" value="F:cadmium ion sensor activity"/>
    <property type="evidence" value="ECO:0007669"/>
    <property type="project" value="TreeGrafter"/>
</dbReference>
<reference evidence="3" key="1">
    <citation type="submission" date="2021-01" db="EMBL/GenBank/DDBJ databases">
        <title>Whole genome shotgun sequence of Actinoplanes tereljensis NBRC 105297.</title>
        <authorList>
            <person name="Komaki H."/>
            <person name="Tamura T."/>
        </authorList>
    </citation>
    <scope>NUCLEOTIDE SEQUENCE</scope>
    <source>
        <strain evidence="3">NBRC 105297</strain>
    </source>
</reference>
<proteinExistence type="predicted"/>
<evidence type="ECO:0000256" key="1">
    <source>
        <dbReference type="SAM" id="MobiDB-lite"/>
    </source>
</evidence>
<dbReference type="SMART" id="SM00418">
    <property type="entry name" value="HTH_ARSR"/>
    <property type="match status" value="1"/>
</dbReference>
<feature type="compositionally biased region" description="Polar residues" evidence="1">
    <location>
        <begin position="189"/>
        <end position="198"/>
    </location>
</feature>
<dbReference type="GO" id="GO:0046686">
    <property type="term" value="P:response to cadmium ion"/>
    <property type="evidence" value="ECO:0007669"/>
    <property type="project" value="TreeGrafter"/>
</dbReference>
<dbReference type="PROSITE" id="PS50987">
    <property type="entry name" value="HTH_ARSR_2"/>
    <property type="match status" value="1"/>
</dbReference>
<dbReference type="Gene3D" id="1.10.10.10">
    <property type="entry name" value="Winged helix-like DNA-binding domain superfamily/Winged helix DNA-binding domain"/>
    <property type="match status" value="1"/>
</dbReference>
<dbReference type="InterPro" id="IPR036388">
    <property type="entry name" value="WH-like_DNA-bd_sf"/>
</dbReference>
<dbReference type="Proteomes" id="UP000623608">
    <property type="component" value="Unassembled WGS sequence"/>
</dbReference>
<organism evidence="3 4">
    <name type="scientific">Paractinoplanes tereljensis</name>
    <dbReference type="NCBI Taxonomy" id="571912"/>
    <lineage>
        <taxon>Bacteria</taxon>
        <taxon>Bacillati</taxon>
        <taxon>Actinomycetota</taxon>
        <taxon>Actinomycetes</taxon>
        <taxon>Micromonosporales</taxon>
        <taxon>Micromonosporaceae</taxon>
        <taxon>Paractinoplanes</taxon>
    </lineage>
</organism>
<dbReference type="EMBL" id="BOMY01000033">
    <property type="protein sequence ID" value="GIF22209.1"/>
    <property type="molecule type" value="Genomic_DNA"/>
</dbReference>
<dbReference type="GO" id="GO:0003700">
    <property type="term" value="F:DNA-binding transcription factor activity"/>
    <property type="evidence" value="ECO:0007669"/>
    <property type="project" value="InterPro"/>
</dbReference>
<feature type="region of interest" description="Disordered" evidence="1">
    <location>
        <begin position="93"/>
        <end position="207"/>
    </location>
</feature>
<evidence type="ECO:0000259" key="2">
    <source>
        <dbReference type="PROSITE" id="PS50987"/>
    </source>
</evidence>
<comment type="caution">
    <text evidence="3">The sequence shown here is derived from an EMBL/GenBank/DDBJ whole genome shotgun (WGS) entry which is preliminary data.</text>
</comment>
<dbReference type="InterPro" id="IPR052543">
    <property type="entry name" value="HTH_Metal-responsive_Reg"/>
</dbReference>